<accession>A0ABY6DT87</accession>
<evidence type="ECO:0000259" key="1">
    <source>
        <dbReference type="Pfam" id="PF08929"/>
    </source>
</evidence>
<dbReference type="RefSeq" id="WP_263126668.1">
    <property type="nucleotide sequence ID" value="NZ_CP106753.1"/>
</dbReference>
<proteinExistence type="predicted"/>
<reference evidence="2" key="1">
    <citation type="submission" date="2022-10" db="EMBL/GenBank/DDBJ databases">
        <title>Chitiniphilus purpureus sp. nov., a novel chitin-degrading bacterium isolated from crawfish pond sediment.</title>
        <authorList>
            <person name="Li K."/>
        </authorList>
    </citation>
    <scope>NUCLEOTIDE SEQUENCE</scope>
    <source>
        <strain evidence="2">CD1</strain>
    </source>
</reference>
<protein>
    <submittedName>
        <fullName evidence="2">PoNi-like cognate immunity protein</fullName>
    </submittedName>
</protein>
<dbReference type="InterPro" id="IPR028983">
    <property type="entry name" value="PA2201-like_C"/>
</dbReference>
<evidence type="ECO:0000313" key="3">
    <source>
        <dbReference type="Proteomes" id="UP001061302"/>
    </source>
</evidence>
<dbReference type="EMBL" id="CP106753">
    <property type="protein sequence ID" value="UXY17237.1"/>
    <property type="molecule type" value="Genomic_DNA"/>
</dbReference>
<dbReference type="InterPro" id="IPR015025">
    <property type="entry name" value="PoNi_C"/>
</dbReference>
<dbReference type="Proteomes" id="UP001061302">
    <property type="component" value="Chromosome"/>
</dbReference>
<dbReference type="Pfam" id="PF08929">
    <property type="entry name" value="PoNi_C"/>
    <property type="match status" value="1"/>
</dbReference>
<feature type="domain" description="PoNi C-terminal" evidence="1">
    <location>
        <begin position="143"/>
        <end position="245"/>
    </location>
</feature>
<evidence type="ECO:0000313" key="2">
    <source>
        <dbReference type="EMBL" id="UXY17237.1"/>
    </source>
</evidence>
<gene>
    <name evidence="2" type="ORF">N8I74_09580</name>
</gene>
<keyword evidence="3" id="KW-1185">Reference proteome</keyword>
<dbReference type="SUPFAM" id="SSF140731">
    <property type="entry name" value="PA2201 C-terminal domain-like"/>
    <property type="match status" value="1"/>
</dbReference>
<sequence>MLDFENHYQFILQGALESYEVVAEGIALNGHKPDFPKDAAMEATCQRAWDALNHLLVSYSAGNSIMELQDFYPTLLDYWEVYAKYDRTFDDSPEAGGRRVPHLDLYDFDYSRANQLVCMGLLLGHSDLMPRLAAILDYENDDPDILIEILLAPFVPGRPAGVTYTRTLPYKKLQKVFDATPEKRPALMAKYLDEWYTASRREPYHGQHEAPGFTGYWSWEAAAVTWLFDIDDSSYRDKSFYPAELVDYARQHYSRAEAVARIHPNRCEANQPCPRAGFWWTPARFGSRRPFAAGDIMPAFPESRYGATIWYWDQHQD</sequence>
<name>A0ABY6DT87_9NEIS</name>
<dbReference type="Gene3D" id="1.10.3920.10">
    <property type="entry name" value="PA2201 C-terminal domain-like"/>
    <property type="match status" value="1"/>
</dbReference>
<organism evidence="2 3">
    <name type="scientific">Chitiniphilus purpureus</name>
    <dbReference type="NCBI Taxonomy" id="2981137"/>
    <lineage>
        <taxon>Bacteria</taxon>
        <taxon>Pseudomonadati</taxon>
        <taxon>Pseudomonadota</taxon>
        <taxon>Betaproteobacteria</taxon>
        <taxon>Neisseriales</taxon>
        <taxon>Chitinibacteraceae</taxon>
        <taxon>Chitiniphilus</taxon>
    </lineage>
</organism>